<keyword evidence="8 13" id="KW-0735">Signal-anchor</keyword>
<keyword evidence="11 13" id="KW-0472">Membrane</keyword>
<protein>
    <recommendedName>
        <fullName evidence="13">Hexosyltransferase</fullName>
        <ecNumber evidence="13">2.4.1.-</ecNumber>
    </recommendedName>
</protein>
<evidence type="ECO:0000256" key="5">
    <source>
        <dbReference type="ARBA" id="ARBA00022676"/>
    </source>
</evidence>
<reference evidence="16 18" key="1">
    <citation type="journal article" date="2011" name="Nature">
        <title>The Medicago genome provides insight into the evolution of rhizobial symbioses.</title>
        <authorList>
            <person name="Young N.D."/>
            <person name="Debelle F."/>
            <person name="Oldroyd G.E."/>
            <person name="Geurts R."/>
            <person name="Cannon S.B."/>
            <person name="Udvardi M.K."/>
            <person name="Benedito V.A."/>
            <person name="Mayer K.F."/>
            <person name="Gouzy J."/>
            <person name="Schoof H."/>
            <person name="Van de Peer Y."/>
            <person name="Proost S."/>
            <person name="Cook D.R."/>
            <person name="Meyers B.C."/>
            <person name="Spannagl M."/>
            <person name="Cheung F."/>
            <person name="De Mita S."/>
            <person name="Krishnakumar V."/>
            <person name="Gundlach H."/>
            <person name="Zhou S."/>
            <person name="Mudge J."/>
            <person name="Bharti A.K."/>
            <person name="Murray J.D."/>
            <person name="Naoumkina M.A."/>
            <person name="Rosen B."/>
            <person name="Silverstein K.A."/>
            <person name="Tang H."/>
            <person name="Rombauts S."/>
            <person name="Zhao P.X."/>
            <person name="Zhou P."/>
            <person name="Barbe V."/>
            <person name="Bardou P."/>
            <person name="Bechner M."/>
            <person name="Bellec A."/>
            <person name="Berger A."/>
            <person name="Berges H."/>
            <person name="Bidwell S."/>
            <person name="Bisseling T."/>
            <person name="Choisne N."/>
            <person name="Couloux A."/>
            <person name="Denny R."/>
            <person name="Deshpande S."/>
            <person name="Dai X."/>
            <person name="Doyle J.J."/>
            <person name="Dudez A.M."/>
            <person name="Farmer A.D."/>
            <person name="Fouteau S."/>
            <person name="Franken C."/>
            <person name="Gibelin C."/>
            <person name="Gish J."/>
            <person name="Goldstein S."/>
            <person name="Gonzalez A.J."/>
            <person name="Green P.J."/>
            <person name="Hallab A."/>
            <person name="Hartog M."/>
            <person name="Hua A."/>
            <person name="Humphray S.J."/>
            <person name="Jeong D.H."/>
            <person name="Jing Y."/>
            <person name="Jocker A."/>
            <person name="Kenton S.M."/>
            <person name="Kim D.J."/>
            <person name="Klee K."/>
            <person name="Lai H."/>
            <person name="Lang C."/>
            <person name="Lin S."/>
            <person name="Macmil S.L."/>
            <person name="Magdelenat G."/>
            <person name="Matthews L."/>
            <person name="McCorrison J."/>
            <person name="Monaghan E.L."/>
            <person name="Mun J.H."/>
            <person name="Najar F.Z."/>
            <person name="Nicholson C."/>
            <person name="Noirot C."/>
            <person name="O'Bleness M."/>
            <person name="Paule C.R."/>
            <person name="Poulain J."/>
            <person name="Prion F."/>
            <person name="Qin B."/>
            <person name="Qu C."/>
            <person name="Retzel E.F."/>
            <person name="Riddle C."/>
            <person name="Sallet E."/>
            <person name="Samain S."/>
            <person name="Samson N."/>
            <person name="Sanders I."/>
            <person name="Saurat O."/>
            <person name="Scarpelli C."/>
            <person name="Schiex T."/>
            <person name="Segurens B."/>
            <person name="Severin A.J."/>
            <person name="Sherrier D.J."/>
            <person name="Shi R."/>
            <person name="Sims S."/>
            <person name="Singer S.R."/>
            <person name="Sinharoy S."/>
            <person name="Sterck L."/>
            <person name="Viollet A."/>
            <person name="Wang B.B."/>
            <person name="Wang K."/>
            <person name="Wang M."/>
            <person name="Wang X."/>
            <person name="Warfsmann J."/>
            <person name="Weissenbach J."/>
            <person name="White D.D."/>
            <person name="White J.D."/>
            <person name="Wiley G.B."/>
            <person name="Wincker P."/>
            <person name="Xing Y."/>
            <person name="Yang L."/>
            <person name="Yao Z."/>
            <person name="Ying F."/>
            <person name="Zhai J."/>
            <person name="Zhou L."/>
            <person name="Zuber A."/>
            <person name="Denarie J."/>
            <person name="Dixon R.A."/>
            <person name="May G.D."/>
            <person name="Schwartz D.C."/>
            <person name="Rogers J."/>
            <person name="Quetier F."/>
            <person name="Town C.D."/>
            <person name="Roe B.A."/>
        </authorList>
    </citation>
    <scope>NUCLEOTIDE SEQUENCE [LARGE SCALE GENOMIC DNA]</scope>
    <source>
        <strain evidence="16">A17</strain>
        <strain evidence="17 18">cv. Jemalong A17</strain>
    </source>
</reference>
<reference evidence="16 18" key="2">
    <citation type="journal article" date="2014" name="BMC Genomics">
        <title>An improved genome release (version Mt4.0) for the model legume Medicago truncatula.</title>
        <authorList>
            <person name="Tang H."/>
            <person name="Krishnakumar V."/>
            <person name="Bidwell S."/>
            <person name="Rosen B."/>
            <person name="Chan A."/>
            <person name="Zhou S."/>
            <person name="Gentzbittel L."/>
            <person name="Childs K.L."/>
            <person name="Yandell M."/>
            <person name="Gundlach H."/>
            <person name="Mayer K.F."/>
            <person name="Schwartz D.C."/>
            <person name="Town C.D."/>
        </authorList>
    </citation>
    <scope>GENOME REANNOTATION</scope>
    <source>
        <strain evidence="16">A17</strain>
        <strain evidence="17 18">cv. Jemalong A17</strain>
    </source>
</reference>
<gene>
    <name evidence="17" type="primary">11417640</name>
    <name evidence="16" type="ordered locus">MTR_3g073370</name>
</gene>
<dbReference type="Gene3D" id="3.90.550.50">
    <property type="match status" value="1"/>
</dbReference>
<proteinExistence type="inferred from homology"/>
<comment type="subcellular location">
    <subcellularLocation>
        <location evidence="2 13">Golgi apparatus membrane</location>
        <topology evidence="2 13">Single-pass type II membrane protein</topology>
    </subcellularLocation>
</comment>
<dbReference type="ExpressionAtlas" id="G7J459">
    <property type="expression patterns" value="differential"/>
</dbReference>
<keyword evidence="12 13" id="KW-0464">Manganese</keyword>
<evidence type="ECO:0000256" key="9">
    <source>
        <dbReference type="ARBA" id="ARBA00022989"/>
    </source>
</evidence>
<dbReference type="STRING" id="3880.G7J459"/>
<dbReference type="EC" id="2.4.1.-" evidence="13"/>
<dbReference type="Proteomes" id="UP000002051">
    <property type="component" value="Chromosome 3"/>
</dbReference>
<keyword evidence="18" id="KW-1185">Reference proteome</keyword>
<evidence type="ECO:0000256" key="14">
    <source>
        <dbReference type="SAM" id="MobiDB-lite"/>
    </source>
</evidence>
<evidence type="ECO:0000313" key="18">
    <source>
        <dbReference type="Proteomes" id="UP000002051"/>
    </source>
</evidence>
<keyword evidence="9 13" id="KW-1133">Transmembrane helix</keyword>
<dbReference type="InterPro" id="IPR002659">
    <property type="entry name" value="Glyco_trans_31"/>
</dbReference>
<evidence type="ECO:0000256" key="10">
    <source>
        <dbReference type="ARBA" id="ARBA00023034"/>
    </source>
</evidence>
<dbReference type="Pfam" id="PF01762">
    <property type="entry name" value="Galactosyl_T"/>
    <property type="match status" value="1"/>
</dbReference>
<evidence type="ECO:0000313" key="16">
    <source>
        <dbReference type="EMBL" id="AES71383.1"/>
    </source>
</evidence>
<evidence type="ECO:0000259" key="15">
    <source>
        <dbReference type="Pfam" id="PF13334"/>
    </source>
</evidence>
<evidence type="ECO:0000256" key="6">
    <source>
        <dbReference type="ARBA" id="ARBA00022679"/>
    </source>
</evidence>
<sequence>MKTRASTKISAKWIPIFSVFSFLIGMLITTSRMWEQPESNGVIISKHQRDQQELQVISEDCDVTKKKQEKPKDEMNELYKTHEAIQALDKQVSMLQMELAAARSSRKKNSTGSATNSSEGASKKKKAFIVIGINTAFSSRKRRDSVRETWMPQGEQLLQLEREKGIVIRFMIGHSATSNSILDRAIDSEEAQHKDFLRLQHVEGYHELSAKTKIFFSTAVGLWDADFYVKVDDDVHVNLGVLAATLARHRSKPRVYIGCMKSGPVLSRKDVKYHEPEFWKFGEEGNKYFRHATGQIYAISKDLATYISINQPILHKYANEDVSLGSWFIGLEVEHIDDRSMCCGTPPDCEWKAQAGNICVASFDWSCSGICKSVEKIKYVHSKCGEGDGAVWSALF</sequence>
<keyword evidence="7 13" id="KW-0812">Transmembrane</keyword>
<organism evidence="16 18">
    <name type="scientific">Medicago truncatula</name>
    <name type="common">Barrel medic</name>
    <name type="synonym">Medicago tribuloides</name>
    <dbReference type="NCBI Taxonomy" id="3880"/>
    <lineage>
        <taxon>Eukaryota</taxon>
        <taxon>Viridiplantae</taxon>
        <taxon>Streptophyta</taxon>
        <taxon>Embryophyta</taxon>
        <taxon>Tracheophyta</taxon>
        <taxon>Spermatophyta</taxon>
        <taxon>Magnoliopsida</taxon>
        <taxon>eudicotyledons</taxon>
        <taxon>Gunneridae</taxon>
        <taxon>Pentapetalae</taxon>
        <taxon>rosids</taxon>
        <taxon>fabids</taxon>
        <taxon>Fabales</taxon>
        <taxon>Fabaceae</taxon>
        <taxon>Papilionoideae</taxon>
        <taxon>50 kb inversion clade</taxon>
        <taxon>NPAAA clade</taxon>
        <taxon>Hologalegina</taxon>
        <taxon>IRL clade</taxon>
        <taxon>Trifolieae</taxon>
        <taxon>Medicago</taxon>
    </lineage>
</organism>
<evidence type="ECO:0000256" key="4">
    <source>
        <dbReference type="ARBA" id="ARBA00008661"/>
    </source>
</evidence>
<name>G7J459_MEDTR</name>
<dbReference type="EMBL" id="CM001219">
    <property type="protein sequence ID" value="AES71383.1"/>
    <property type="molecule type" value="Genomic_DNA"/>
</dbReference>
<evidence type="ECO:0000256" key="3">
    <source>
        <dbReference type="ARBA" id="ARBA00004922"/>
    </source>
</evidence>
<keyword evidence="10 13" id="KW-0333">Golgi apparatus</keyword>
<evidence type="ECO:0000256" key="11">
    <source>
        <dbReference type="ARBA" id="ARBA00023136"/>
    </source>
</evidence>
<comment type="cofactor">
    <cofactor evidence="1 13">
        <name>Mn(2+)</name>
        <dbReference type="ChEBI" id="CHEBI:29035"/>
    </cofactor>
</comment>
<evidence type="ECO:0000256" key="2">
    <source>
        <dbReference type="ARBA" id="ARBA00004323"/>
    </source>
</evidence>
<feature type="region of interest" description="Disordered" evidence="14">
    <location>
        <begin position="99"/>
        <end position="120"/>
    </location>
</feature>
<dbReference type="PaxDb" id="3880-AES71383"/>
<dbReference type="UniPathway" id="UPA00378"/>
<dbReference type="GO" id="GO:0048531">
    <property type="term" value="F:beta-1,3-galactosyltransferase activity"/>
    <property type="evidence" value="ECO:0000318"/>
    <property type="project" value="GO_Central"/>
</dbReference>
<dbReference type="FunFam" id="3.90.550.50:FF:000002">
    <property type="entry name" value="Hexosyltransferase"/>
    <property type="match status" value="1"/>
</dbReference>
<dbReference type="KEGG" id="mtr:11417640"/>
<dbReference type="GO" id="GO:0000139">
    <property type="term" value="C:Golgi membrane"/>
    <property type="evidence" value="ECO:0000318"/>
    <property type="project" value="GO_Central"/>
</dbReference>
<dbReference type="PANTHER" id="PTHR11214:SF226">
    <property type="entry name" value="BETA-1,3-GALACTOSYLTRANSFERASE 7"/>
    <property type="match status" value="1"/>
</dbReference>
<keyword evidence="6" id="KW-0808">Transferase</keyword>
<evidence type="ECO:0000313" key="17">
    <source>
        <dbReference type="EnsemblPlants" id="AES71383"/>
    </source>
</evidence>
<comment type="pathway">
    <text evidence="3">Protein modification; protein glycosylation.</text>
</comment>
<feature type="domain" description="DUF4094" evidence="15">
    <location>
        <begin position="10"/>
        <end position="105"/>
    </location>
</feature>
<dbReference type="EnsemblPlants" id="AES71383">
    <property type="protein sequence ID" value="AES71383"/>
    <property type="gene ID" value="MTR_3g073370"/>
</dbReference>
<dbReference type="OMA" id="MAYIGCM"/>
<dbReference type="eggNOG" id="KOG2288">
    <property type="taxonomic scope" value="Eukaryota"/>
</dbReference>
<evidence type="ECO:0000256" key="8">
    <source>
        <dbReference type="ARBA" id="ARBA00022968"/>
    </source>
</evidence>
<feature type="compositionally biased region" description="Polar residues" evidence="14">
    <location>
        <begin position="110"/>
        <end position="120"/>
    </location>
</feature>
<evidence type="ECO:0000256" key="12">
    <source>
        <dbReference type="ARBA" id="ARBA00023211"/>
    </source>
</evidence>
<evidence type="ECO:0000256" key="1">
    <source>
        <dbReference type="ARBA" id="ARBA00001936"/>
    </source>
</evidence>
<dbReference type="PANTHER" id="PTHR11214">
    <property type="entry name" value="BETA-1,3-N-ACETYLGLUCOSAMINYLTRANSFERASE"/>
    <property type="match status" value="1"/>
</dbReference>
<reference evidence="17" key="3">
    <citation type="submission" date="2015-04" db="UniProtKB">
        <authorList>
            <consortium name="EnsemblPlants"/>
        </authorList>
    </citation>
    <scope>IDENTIFICATION</scope>
    <source>
        <strain evidence="17">cv. Jemalong A17</strain>
    </source>
</reference>
<accession>G7J459</accession>
<dbReference type="OrthoDB" id="1158011at2759"/>
<comment type="similarity">
    <text evidence="4 13">Belongs to the glycosyltransferase 31 family.</text>
</comment>
<dbReference type="InterPro" id="IPR025298">
    <property type="entry name" value="DUF4094"/>
</dbReference>
<keyword evidence="5 13" id="KW-0328">Glycosyltransferase</keyword>
<dbReference type="AlphaFoldDB" id="G7J459"/>
<evidence type="ECO:0000256" key="13">
    <source>
        <dbReference type="RuleBase" id="RU363063"/>
    </source>
</evidence>
<evidence type="ECO:0000256" key="7">
    <source>
        <dbReference type="ARBA" id="ARBA00022692"/>
    </source>
</evidence>
<feature type="transmembrane region" description="Helical" evidence="13">
    <location>
        <begin position="12"/>
        <end position="34"/>
    </location>
</feature>
<dbReference type="Pfam" id="PF13334">
    <property type="entry name" value="DUF4094"/>
    <property type="match status" value="1"/>
</dbReference>